<comment type="caution">
    <text evidence="3">The sequence shown here is derived from an EMBL/GenBank/DDBJ whole genome shotgun (WGS) entry which is preliminary data.</text>
</comment>
<dbReference type="PANTHER" id="PTHR42928">
    <property type="entry name" value="TRICARBOXYLATE-BINDING PROTEIN"/>
    <property type="match status" value="1"/>
</dbReference>
<dbReference type="PATRIC" id="fig|1424334.3.peg.2275"/>
<comment type="similarity">
    <text evidence="1">Belongs to the UPF0065 (bug) family.</text>
</comment>
<dbReference type="Proteomes" id="UP000018733">
    <property type="component" value="Unassembled WGS sequence"/>
</dbReference>
<dbReference type="Pfam" id="PF03401">
    <property type="entry name" value="TctC"/>
    <property type="match status" value="1"/>
</dbReference>
<dbReference type="InterPro" id="IPR005064">
    <property type="entry name" value="BUG"/>
</dbReference>
<gene>
    <name evidence="3" type="ORF">W822_11305</name>
</gene>
<dbReference type="Gene3D" id="3.40.190.150">
    <property type="entry name" value="Bordetella uptake gene, domain 1"/>
    <property type="match status" value="1"/>
</dbReference>
<accession>V8QVL9</accession>
<feature type="signal peptide" evidence="2">
    <location>
        <begin position="1"/>
        <end position="22"/>
    </location>
</feature>
<protein>
    <submittedName>
        <fullName evidence="3">MFS transporter</fullName>
    </submittedName>
</protein>
<evidence type="ECO:0000313" key="3">
    <source>
        <dbReference type="EMBL" id="ETF03370.1"/>
    </source>
</evidence>
<dbReference type="SUPFAM" id="SSF53850">
    <property type="entry name" value="Periplasmic binding protein-like II"/>
    <property type="match status" value="1"/>
</dbReference>
<dbReference type="Gene3D" id="3.40.190.10">
    <property type="entry name" value="Periplasmic binding protein-like II"/>
    <property type="match status" value="1"/>
</dbReference>
<dbReference type="STRING" id="1424334.W822_11305"/>
<dbReference type="AlphaFoldDB" id="V8QVL9"/>
<keyword evidence="2" id="KW-0732">Signal</keyword>
<proteinExistence type="inferred from homology"/>
<sequence length="335" mass="35941">MKNRISSTRRRLIFSAATLPLAASPGLTKTVFAGTSGYPDRPVKFVVPFVAGGGADIAARLVAQKLSELWGKPVVVENKGGAGGNVGAAFAAKADPDGYTLLVPSGSILTVNQYLYKSLPFNGKTDFIPITKLVSSPHVLVVNANFPAQTLQEFIAVLKSKPGSVNYASAGIGSQTHMAAEQFLYAAGLEATHIPYKGEGGIYPDLMAGQVQFAVGNISVVSGQLSSPRLRAIAITSLQRSPILPDIPTMAESGLDHFENLAWFGLMAPARTSREIIQKLYQDCHHVLSDEQTVARFRKMGVEIVASPPPQFTDDIQRESSHWEKIITARQLAVR</sequence>
<dbReference type="HOGENOM" id="CLU_045683_0_0_4"/>
<dbReference type="PANTHER" id="PTHR42928:SF5">
    <property type="entry name" value="BLR1237 PROTEIN"/>
    <property type="match status" value="1"/>
</dbReference>
<dbReference type="InterPro" id="IPR042100">
    <property type="entry name" value="Bug_dom1"/>
</dbReference>
<dbReference type="RefSeq" id="WP_024005227.1">
    <property type="nucleotide sequence ID" value="NZ_KI650979.1"/>
</dbReference>
<dbReference type="CDD" id="cd13578">
    <property type="entry name" value="PBP2_Bug27"/>
    <property type="match status" value="1"/>
</dbReference>
<dbReference type="OrthoDB" id="8678477at2"/>
<keyword evidence="4" id="KW-1185">Reference proteome</keyword>
<feature type="chain" id="PRO_5004771739" evidence="2">
    <location>
        <begin position="23"/>
        <end position="335"/>
    </location>
</feature>
<name>V8QVL9_9BURK</name>
<reference evidence="3 4" key="1">
    <citation type="journal article" date="2014" name="Genome Announc.">
        <title>Draft Genome Sequence of Advenella kashmirensis Strain W13003, a Polycyclic Aromatic Hydrocarbon-Degrading Bacterium.</title>
        <authorList>
            <person name="Wang X."/>
            <person name="Jin D."/>
            <person name="Zhou L."/>
            <person name="Wu L."/>
            <person name="An W."/>
            <person name="Zhao L."/>
        </authorList>
    </citation>
    <scope>NUCLEOTIDE SEQUENCE [LARGE SCALE GENOMIC DNA]</scope>
    <source>
        <strain evidence="3 4">W13003</strain>
    </source>
</reference>
<dbReference type="eggNOG" id="COG3181">
    <property type="taxonomic scope" value="Bacteria"/>
</dbReference>
<evidence type="ECO:0000256" key="2">
    <source>
        <dbReference type="SAM" id="SignalP"/>
    </source>
</evidence>
<dbReference type="EMBL" id="AYXT01000009">
    <property type="protein sequence ID" value="ETF03370.1"/>
    <property type="molecule type" value="Genomic_DNA"/>
</dbReference>
<evidence type="ECO:0000313" key="4">
    <source>
        <dbReference type="Proteomes" id="UP000018733"/>
    </source>
</evidence>
<dbReference type="PIRSF" id="PIRSF017082">
    <property type="entry name" value="YflP"/>
    <property type="match status" value="1"/>
</dbReference>
<evidence type="ECO:0000256" key="1">
    <source>
        <dbReference type="ARBA" id="ARBA00006987"/>
    </source>
</evidence>
<organism evidence="3 4">
    <name type="scientific">Advenella kashmirensis W13003</name>
    <dbReference type="NCBI Taxonomy" id="1424334"/>
    <lineage>
        <taxon>Bacteria</taxon>
        <taxon>Pseudomonadati</taxon>
        <taxon>Pseudomonadota</taxon>
        <taxon>Betaproteobacteria</taxon>
        <taxon>Burkholderiales</taxon>
        <taxon>Alcaligenaceae</taxon>
    </lineage>
</organism>